<organism evidence="1 2">
    <name type="scientific">Gouania willdenowi</name>
    <name type="common">Blunt-snouted clingfish</name>
    <name type="synonym">Lepadogaster willdenowi</name>
    <dbReference type="NCBI Taxonomy" id="441366"/>
    <lineage>
        <taxon>Eukaryota</taxon>
        <taxon>Metazoa</taxon>
        <taxon>Chordata</taxon>
        <taxon>Craniata</taxon>
        <taxon>Vertebrata</taxon>
        <taxon>Euteleostomi</taxon>
        <taxon>Actinopterygii</taxon>
        <taxon>Neopterygii</taxon>
        <taxon>Teleostei</taxon>
        <taxon>Neoteleostei</taxon>
        <taxon>Acanthomorphata</taxon>
        <taxon>Ovalentaria</taxon>
        <taxon>Blenniimorphae</taxon>
        <taxon>Blenniiformes</taxon>
        <taxon>Gobiesocoidei</taxon>
        <taxon>Gobiesocidae</taxon>
        <taxon>Gobiesocinae</taxon>
        <taxon>Gouania</taxon>
    </lineage>
</organism>
<name>A0A8C5HUX0_GOUWI</name>
<dbReference type="AlphaFoldDB" id="A0A8C5HUX0"/>
<evidence type="ECO:0008006" key="3">
    <source>
        <dbReference type="Google" id="ProtNLM"/>
    </source>
</evidence>
<keyword evidence="2" id="KW-1185">Reference proteome</keyword>
<dbReference type="Ensembl" id="ENSGWIT00000055066.1">
    <property type="protein sequence ID" value="ENSGWIP00000050998.1"/>
    <property type="gene ID" value="ENSGWIG00000024727.1"/>
</dbReference>
<evidence type="ECO:0000313" key="2">
    <source>
        <dbReference type="Proteomes" id="UP000694680"/>
    </source>
</evidence>
<accession>A0A8C5HUX0</accession>
<reference evidence="1" key="3">
    <citation type="submission" date="2025-09" db="UniProtKB">
        <authorList>
            <consortium name="Ensembl"/>
        </authorList>
    </citation>
    <scope>IDENTIFICATION</scope>
</reference>
<proteinExistence type="predicted"/>
<dbReference type="Proteomes" id="UP000694680">
    <property type="component" value="Chromosome 5"/>
</dbReference>
<sequence>ETRKKCGCSCSVPGCSCGARKQPYLSNHRDEGPESVDFVSGSTIRRLKSGAVPSLFPYVTYMTIKCNVYPILNRSVCFTSEVV</sequence>
<reference evidence="1" key="1">
    <citation type="submission" date="2020-06" db="EMBL/GenBank/DDBJ databases">
        <authorList>
            <consortium name="Wellcome Sanger Institute Data Sharing"/>
        </authorList>
    </citation>
    <scope>NUCLEOTIDE SEQUENCE [LARGE SCALE GENOMIC DNA]</scope>
</reference>
<evidence type="ECO:0000313" key="1">
    <source>
        <dbReference type="Ensembl" id="ENSGWIP00000050998.1"/>
    </source>
</evidence>
<reference evidence="1" key="2">
    <citation type="submission" date="2025-08" db="UniProtKB">
        <authorList>
            <consortium name="Ensembl"/>
        </authorList>
    </citation>
    <scope>IDENTIFICATION</scope>
</reference>
<protein>
    <recommendedName>
        <fullName evidence="3">Metallothionein</fullName>
    </recommendedName>
</protein>